<protein>
    <submittedName>
        <fullName evidence="1">Uncharacterized protein</fullName>
    </submittedName>
</protein>
<reference evidence="2" key="1">
    <citation type="journal article" date="2019" name="Int. J. Syst. Evol. Microbiol.">
        <title>The Global Catalogue of Microorganisms (GCM) 10K type strain sequencing project: providing services to taxonomists for standard genome sequencing and annotation.</title>
        <authorList>
            <consortium name="The Broad Institute Genomics Platform"/>
            <consortium name="The Broad Institute Genome Sequencing Center for Infectious Disease"/>
            <person name="Wu L."/>
            <person name="Ma J."/>
        </authorList>
    </citation>
    <scope>NUCLEOTIDE SEQUENCE [LARGE SCALE GENOMIC DNA]</scope>
    <source>
        <strain evidence="2">CGMCC 1.15407</strain>
    </source>
</reference>
<evidence type="ECO:0000313" key="1">
    <source>
        <dbReference type="EMBL" id="GGF36515.1"/>
    </source>
</evidence>
<proteinExistence type="predicted"/>
<comment type="caution">
    <text evidence="1">The sequence shown here is derived from an EMBL/GenBank/DDBJ whole genome shotgun (WGS) entry which is preliminary data.</text>
</comment>
<accession>A0ABQ1V3I5</accession>
<keyword evidence="2" id="KW-1185">Reference proteome</keyword>
<name>A0ABQ1V3I5_9BACT</name>
<gene>
    <name evidence="1" type="ORF">GCM10011339_26320</name>
</gene>
<dbReference type="Proteomes" id="UP000647339">
    <property type="component" value="Unassembled WGS sequence"/>
</dbReference>
<dbReference type="EMBL" id="BMIU01000012">
    <property type="protein sequence ID" value="GGF36515.1"/>
    <property type="molecule type" value="Genomic_DNA"/>
</dbReference>
<sequence>MDTDMGLLNTNEQRIATRSDNAFCTITNYINKVDLIEGNSSYTY</sequence>
<evidence type="ECO:0000313" key="2">
    <source>
        <dbReference type="Proteomes" id="UP000647339"/>
    </source>
</evidence>
<organism evidence="1 2">
    <name type="scientific">Echinicola rosea</name>
    <dbReference type="NCBI Taxonomy" id="1807691"/>
    <lineage>
        <taxon>Bacteria</taxon>
        <taxon>Pseudomonadati</taxon>
        <taxon>Bacteroidota</taxon>
        <taxon>Cytophagia</taxon>
        <taxon>Cytophagales</taxon>
        <taxon>Cyclobacteriaceae</taxon>
        <taxon>Echinicola</taxon>
    </lineage>
</organism>